<dbReference type="AlphaFoldDB" id="A0AAV7UXJ6"/>
<evidence type="ECO:0000313" key="3">
    <source>
        <dbReference type="Proteomes" id="UP001066276"/>
    </source>
</evidence>
<gene>
    <name evidence="2" type="ORF">NDU88_002161</name>
</gene>
<feature type="compositionally biased region" description="Polar residues" evidence="1">
    <location>
        <begin position="12"/>
        <end position="24"/>
    </location>
</feature>
<reference evidence="2" key="1">
    <citation type="journal article" date="2022" name="bioRxiv">
        <title>Sequencing and chromosome-scale assembly of the giantPleurodeles waltlgenome.</title>
        <authorList>
            <person name="Brown T."/>
            <person name="Elewa A."/>
            <person name="Iarovenko S."/>
            <person name="Subramanian E."/>
            <person name="Araus A.J."/>
            <person name="Petzold A."/>
            <person name="Susuki M."/>
            <person name="Suzuki K.-i.T."/>
            <person name="Hayashi T."/>
            <person name="Toyoda A."/>
            <person name="Oliveira C."/>
            <person name="Osipova E."/>
            <person name="Leigh N.D."/>
            <person name="Simon A."/>
            <person name="Yun M.H."/>
        </authorList>
    </citation>
    <scope>NUCLEOTIDE SEQUENCE</scope>
    <source>
        <strain evidence="2">20211129_DDA</strain>
        <tissue evidence="2">Liver</tissue>
    </source>
</reference>
<dbReference type="EMBL" id="JANPWB010000004">
    <property type="protein sequence ID" value="KAJ1192855.1"/>
    <property type="molecule type" value="Genomic_DNA"/>
</dbReference>
<comment type="caution">
    <text evidence="2">The sequence shown here is derived from an EMBL/GenBank/DDBJ whole genome shotgun (WGS) entry which is preliminary data.</text>
</comment>
<keyword evidence="3" id="KW-1185">Reference proteome</keyword>
<dbReference type="Proteomes" id="UP001066276">
    <property type="component" value="Chromosome 2_2"/>
</dbReference>
<proteinExistence type="predicted"/>
<accession>A0AAV7UXJ6</accession>
<evidence type="ECO:0000256" key="1">
    <source>
        <dbReference type="SAM" id="MobiDB-lite"/>
    </source>
</evidence>
<protein>
    <submittedName>
        <fullName evidence="2">Uncharacterized protein</fullName>
    </submittedName>
</protein>
<name>A0AAV7UXJ6_PLEWA</name>
<sequence>MLIAPSSHPGHGQSTTEEQASLRPTTVGRGWAGYLSEVLSKRQKICCMLGLEYARPGTSLPSMFQELILERGDVEVPG</sequence>
<feature type="region of interest" description="Disordered" evidence="1">
    <location>
        <begin position="1"/>
        <end position="24"/>
    </location>
</feature>
<evidence type="ECO:0000313" key="2">
    <source>
        <dbReference type="EMBL" id="KAJ1192855.1"/>
    </source>
</evidence>
<organism evidence="2 3">
    <name type="scientific">Pleurodeles waltl</name>
    <name type="common">Iberian ribbed newt</name>
    <dbReference type="NCBI Taxonomy" id="8319"/>
    <lineage>
        <taxon>Eukaryota</taxon>
        <taxon>Metazoa</taxon>
        <taxon>Chordata</taxon>
        <taxon>Craniata</taxon>
        <taxon>Vertebrata</taxon>
        <taxon>Euteleostomi</taxon>
        <taxon>Amphibia</taxon>
        <taxon>Batrachia</taxon>
        <taxon>Caudata</taxon>
        <taxon>Salamandroidea</taxon>
        <taxon>Salamandridae</taxon>
        <taxon>Pleurodelinae</taxon>
        <taxon>Pleurodeles</taxon>
    </lineage>
</organism>